<keyword evidence="6 13" id="KW-0479">Metal-binding</keyword>
<evidence type="ECO:0000259" key="15">
    <source>
        <dbReference type="PROSITE" id="PS50206"/>
    </source>
</evidence>
<feature type="binding site" evidence="13">
    <location>
        <position position="228"/>
    </location>
    <ligand>
        <name>Zn(2+)</name>
        <dbReference type="ChEBI" id="CHEBI:29105"/>
    </ligand>
</feature>
<feature type="binding site" evidence="13">
    <location>
        <position position="97"/>
    </location>
    <ligand>
        <name>ATP</name>
        <dbReference type="ChEBI" id="CHEBI:30616"/>
    </ligand>
</feature>
<feature type="domain" description="Rhodanese" evidence="15">
    <location>
        <begin position="356"/>
        <end position="444"/>
    </location>
</feature>
<dbReference type="OrthoDB" id="10261062at2759"/>
<evidence type="ECO:0000256" key="13">
    <source>
        <dbReference type="HAMAP-Rule" id="MF_03049"/>
    </source>
</evidence>
<dbReference type="GO" id="GO:0002143">
    <property type="term" value="P:tRNA wobble position uridine thiolation"/>
    <property type="evidence" value="ECO:0007669"/>
    <property type="project" value="EnsemblFungi"/>
</dbReference>
<keyword evidence="10 13" id="KW-0067">ATP-binding</keyword>
<evidence type="ECO:0000256" key="6">
    <source>
        <dbReference type="ARBA" id="ARBA00022723"/>
    </source>
</evidence>
<evidence type="ECO:0000313" key="16">
    <source>
        <dbReference type="EMBL" id="CAY69198.1"/>
    </source>
</evidence>
<comment type="subcellular location">
    <subcellularLocation>
        <location evidence="1">Cytoplasm</location>
        <location evidence="1">Cytosol</location>
    </subcellularLocation>
</comment>
<dbReference type="FunFam" id="3.40.250.10:FF:000014">
    <property type="entry name" value="Adenylyltransferase and sulfurtransferase MOCS3"/>
    <property type="match status" value="1"/>
</dbReference>
<evidence type="ECO:0000256" key="7">
    <source>
        <dbReference type="ARBA" id="ARBA00022741"/>
    </source>
</evidence>
<dbReference type="STRING" id="644223.C4R124"/>
<evidence type="ECO:0000256" key="10">
    <source>
        <dbReference type="ARBA" id="ARBA00022840"/>
    </source>
</evidence>
<dbReference type="SUPFAM" id="SSF69572">
    <property type="entry name" value="Activating enzymes of the ubiquitin-like proteins"/>
    <property type="match status" value="1"/>
</dbReference>
<evidence type="ECO:0000256" key="4">
    <source>
        <dbReference type="ARBA" id="ARBA00022694"/>
    </source>
</evidence>
<dbReference type="InterPro" id="IPR045886">
    <property type="entry name" value="ThiF/MoeB/HesA"/>
</dbReference>
<dbReference type="InterPro" id="IPR035985">
    <property type="entry name" value="Ubiquitin-activating_enz"/>
</dbReference>
<dbReference type="FunFam" id="3.40.50.720:FF:000033">
    <property type="entry name" value="Adenylyltransferase and sulfurtransferase MOCS3"/>
    <property type="match status" value="1"/>
</dbReference>
<dbReference type="SMR" id="C4R124"/>
<dbReference type="GO" id="GO:0046872">
    <property type="term" value="F:metal ion binding"/>
    <property type="evidence" value="ECO:0007669"/>
    <property type="project" value="UniProtKB-KW"/>
</dbReference>
<feature type="binding site" evidence="13">
    <location>
        <position position="142"/>
    </location>
    <ligand>
        <name>ATP</name>
        <dbReference type="ChEBI" id="CHEBI:30616"/>
    </ligand>
</feature>
<evidence type="ECO:0000256" key="3">
    <source>
        <dbReference type="ARBA" id="ARBA00022679"/>
    </source>
</evidence>
<feature type="binding site" evidence="13">
    <location>
        <begin position="125"/>
        <end position="129"/>
    </location>
    <ligand>
        <name>ATP</name>
        <dbReference type="ChEBI" id="CHEBI:30616"/>
    </ligand>
</feature>
<keyword evidence="17" id="KW-1185">Reference proteome</keyword>
<keyword evidence="14" id="KW-0175">Coiled coil</keyword>
<dbReference type="GO" id="GO:2000220">
    <property type="term" value="P:regulation of pseudohyphal growth"/>
    <property type="evidence" value="ECO:0007669"/>
    <property type="project" value="EnsemblFungi"/>
</dbReference>
<dbReference type="InterPro" id="IPR001763">
    <property type="entry name" value="Rhodanese-like_dom"/>
</dbReference>
<keyword evidence="11 13" id="KW-0511">Multifunctional enzyme</keyword>
<dbReference type="Proteomes" id="UP000000314">
    <property type="component" value="Chromosome 2"/>
</dbReference>
<protein>
    <recommendedName>
        <fullName evidence="12">Needs CLA4 to survive protein 3</fullName>
    </recommendedName>
</protein>
<dbReference type="GO" id="GO:0005829">
    <property type="term" value="C:cytosol"/>
    <property type="evidence" value="ECO:0007669"/>
    <property type="project" value="UniProtKB-SubCell"/>
</dbReference>
<evidence type="ECO:0000256" key="11">
    <source>
        <dbReference type="ARBA" id="ARBA00023268"/>
    </source>
</evidence>
<dbReference type="PANTHER" id="PTHR10953">
    <property type="entry name" value="UBIQUITIN-ACTIVATING ENZYME E1"/>
    <property type="match status" value="1"/>
</dbReference>
<dbReference type="HAMAP" id="MF_03049">
    <property type="entry name" value="MOCS3_Uba4"/>
    <property type="match status" value="1"/>
</dbReference>
<organism evidence="16 17">
    <name type="scientific">Komagataella phaffii (strain GS115 / ATCC 20864)</name>
    <name type="common">Yeast</name>
    <name type="synonym">Pichia pastoris</name>
    <dbReference type="NCBI Taxonomy" id="644223"/>
    <lineage>
        <taxon>Eukaryota</taxon>
        <taxon>Fungi</taxon>
        <taxon>Dikarya</taxon>
        <taxon>Ascomycota</taxon>
        <taxon>Saccharomycotina</taxon>
        <taxon>Pichiomycetes</taxon>
        <taxon>Pichiales</taxon>
        <taxon>Pichiaceae</taxon>
        <taxon>Komagataella</taxon>
    </lineage>
</organism>
<evidence type="ECO:0000256" key="1">
    <source>
        <dbReference type="ARBA" id="ARBA00004514"/>
    </source>
</evidence>
<sequence length="446" mass="50005">MYHLLILGSLKFILNSEMSVEELTRELERVKEENRSLRNKLADKKAEAIEMEPSNGYPLSLDEYSRYGRQLIVPEFQGVQGQVNLKNSKVLVIGAGGLGCPALLYLCAAGVGKIGIVDNDYVDKSNLHRQVLHTTNRVGMLKCESARVYLENLNPNTEIETFPIRLDNDNVFEVMSGYEYVLDCTDTPQTRYLINDGAVLCGLTIVSGSGLKTEGQLSILNFQNQGPCYRCFYPNPPPPNSVTSCKDGGVIGPAIGMVGIMMAYEAIKLITGYYTMENFSPFLTIYSSYPKQSLRTFKMRGRSEKCAICNGTITRKAIESGEIDYQAFCGTIHYRVMDPENDRISVTKYDELVSTDHSLIDVRPKEQFQICSLPNSINIPIDQLMKKELKDLSQFQRGTPNFFICRYGNDSQSAVEFFRTLGIPSKDIIGGLNCWSNEIDSSMPKY</sequence>
<dbReference type="GO" id="GO:0004792">
    <property type="term" value="F:thiosulfate-cyanide sulfurtransferase activity"/>
    <property type="evidence" value="ECO:0007669"/>
    <property type="project" value="EnsemblFungi"/>
</dbReference>
<dbReference type="Pfam" id="PF00899">
    <property type="entry name" value="ThiF"/>
    <property type="match status" value="1"/>
</dbReference>
<dbReference type="GO" id="GO:0005524">
    <property type="term" value="F:ATP binding"/>
    <property type="evidence" value="ECO:0007669"/>
    <property type="project" value="UniProtKB-KW"/>
</dbReference>
<dbReference type="GO" id="GO:0007114">
    <property type="term" value="P:cell budding"/>
    <property type="evidence" value="ECO:0007669"/>
    <property type="project" value="EnsemblFungi"/>
</dbReference>
<dbReference type="RefSeq" id="XP_002491478.1">
    <property type="nucleotide sequence ID" value="XM_002491433.1"/>
</dbReference>
<dbReference type="GO" id="GO:0034599">
    <property type="term" value="P:cellular response to oxidative stress"/>
    <property type="evidence" value="ECO:0007669"/>
    <property type="project" value="EnsemblFungi"/>
</dbReference>
<dbReference type="AlphaFoldDB" id="C4R124"/>
<evidence type="ECO:0000256" key="8">
    <source>
        <dbReference type="ARBA" id="ARBA00022786"/>
    </source>
</evidence>
<comment type="similarity">
    <text evidence="13">In the N-terminal section; belongs to the HesA/MoeB/ThiF family. UBA4 subfamily.</text>
</comment>
<feature type="binding site" evidence="13">
    <location>
        <position position="118"/>
    </location>
    <ligand>
        <name>ATP</name>
        <dbReference type="ChEBI" id="CHEBI:30616"/>
    </ligand>
</feature>
<feature type="binding site" evidence="13">
    <location>
        <position position="309"/>
    </location>
    <ligand>
        <name>Zn(2+)</name>
        <dbReference type="ChEBI" id="CHEBI:29105"/>
    </ligand>
</feature>
<feature type="active site" description="Glycyl thioester intermediate; for adenylyltransferase activity" evidence="13">
    <location>
        <position position="245"/>
    </location>
</feature>
<dbReference type="InterPro" id="IPR028885">
    <property type="entry name" value="MOCS3/Uba4"/>
</dbReference>
<proteinExistence type="inferred from homology"/>
<dbReference type="GO" id="GO:0070566">
    <property type="term" value="F:adenylyltransferase activity"/>
    <property type="evidence" value="ECO:0007669"/>
    <property type="project" value="EnsemblFungi"/>
</dbReference>
<dbReference type="PANTHER" id="PTHR10953:SF102">
    <property type="entry name" value="ADENYLYLTRANSFERASE AND SULFURTRANSFERASE MOCS3"/>
    <property type="match status" value="1"/>
</dbReference>
<feature type="binding site" evidence="13">
    <location>
        <position position="231"/>
    </location>
    <ligand>
        <name>Zn(2+)</name>
        <dbReference type="ChEBI" id="CHEBI:29105"/>
    </ligand>
</feature>
<keyword evidence="9 13" id="KW-0862">Zinc</keyword>
<dbReference type="OMA" id="IPDVGMD"/>
<dbReference type="Gene3D" id="3.40.250.10">
    <property type="entry name" value="Rhodanese-like domain"/>
    <property type="match status" value="1"/>
</dbReference>
<comment type="cofactor">
    <cofactor evidence="13">
        <name>Zn(2+)</name>
        <dbReference type="ChEBI" id="CHEBI:29105"/>
    </cofactor>
    <text evidence="13">Binds 1 zinc ion per subunit.</text>
</comment>
<dbReference type="GO" id="GO:0001403">
    <property type="term" value="P:invasive growth in response to glucose limitation"/>
    <property type="evidence" value="ECO:0007669"/>
    <property type="project" value="EnsemblFungi"/>
</dbReference>
<evidence type="ECO:0000256" key="9">
    <source>
        <dbReference type="ARBA" id="ARBA00022833"/>
    </source>
</evidence>
<reference evidence="16 17" key="1">
    <citation type="journal article" date="2009" name="Nat. Biotechnol.">
        <title>Genome sequence of the recombinant protein production host Pichia pastoris.</title>
        <authorList>
            <person name="De Schutter K."/>
            <person name="Lin Y.C."/>
            <person name="Tiels P."/>
            <person name="Van Hecke A."/>
            <person name="Glinka S."/>
            <person name="Weber-Lehmann J."/>
            <person name="Rouze P."/>
            <person name="Van de Peer Y."/>
            <person name="Callewaert N."/>
        </authorList>
    </citation>
    <scope>NUCLEOTIDE SEQUENCE [LARGE SCALE GENOMIC DNA]</scope>
    <source>
        <strain evidence="17">GS115 / ATCC 20864</strain>
    </source>
</reference>
<dbReference type="InterPro" id="IPR036873">
    <property type="entry name" value="Rhodanese-like_dom_sf"/>
</dbReference>
<dbReference type="GeneID" id="8198001"/>
<feature type="coiled-coil region" evidence="14">
    <location>
        <begin position="13"/>
        <end position="47"/>
    </location>
</feature>
<keyword evidence="2 13" id="KW-0963">Cytoplasm</keyword>
<dbReference type="PROSITE" id="PS50206">
    <property type="entry name" value="RHODANESE_3"/>
    <property type="match status" value="1"/>
</dbReference>
<dbReference type="eggNOG" id="KOG2017">
    <property type="taxonomic scope" value="Eukaryota"/>
</dbReference>
<dbReference type="GO" id="GO:0042802">
    <property type="term" value="F:identical protein binding"/>
    <property type="evidence" value="ECO:0007669"/>
    <property type="project" value="EnsemblFungi"/>
</dbReference>
<evidence type="ECO:0000256" key="5">
    <source>
        <dbReference type="ARBA" id="ARBA00022695"/>
    </source>
</evidence>
<comment type="pathway">
    <text evidence="13">tRNA modification; 5-methoxycarbonylmethyl-2-thiouridine-tRNA biosynthesis.</text>
</comment>
<dbReference type="GO" id="GO:0042292">
    <property type="term" value="F:URM1 activating enzyme activity"/>
    <property type="evidence" value="ECO:0007669"/>
    <property type="project" value="EnsemblFungi"/>
</dbReference>
<dbReference type="HOGENOM" id="CLU_013325_1_2_1"/>
<evidence type="ECO:0000313" key="17">
    <source>
        <dbReference type="Proteomes" id="UP000000314"/>
    </source>
</evidence>
<feature type="binding site" evidence="13">
    <location>
        <position position="306"/>
    </location>
    <ligand>
        <name>Zn(2+)</name>
        <dbReference type="ChEBI" id="CHEBI:29105"/>
    </ligand>
</feature>
<gene>
    <name evidence="13" type="primary">UBA4</name>
    <name evidence="16" type="ordered locus">PAS_chr2-1_0563</name>
</gene>
<name>C4R124_KOMPG</name>
<dbReference type="KEGG" id="ppa:PAS_chr2-1_0563"/>
<dbReference type="UniPathway" id="UPA00988"/>
<dbReference type="GO" id="GO:0032447">
    <property type="term" value="P:protein urmylation"/>
    <property type="evidence" value="ECO:0007669"/>
    <property type="project" value="EnsemblFungi"/>
</dbReference>
<dbReference type="EMBL" id="FN392320">
    <property type="protein sequence ID" value="CAY69198.1"/>
    <property type="molecule type" value="Genomic_DNA"/>
</dbReference>
<evidence type="ECO:0000256" key="12">
    <source>
        <dbReference type="ARBA" id="ARBA00075323"/>
    </source>
</evidence>
<evidence type="ECO:0000256" key="14">
    <source>
        <dbReference type="SAM" id="Coils"/>
    </source>
</evidence>
<dbReference type="InterPro" id="IPR000594">
    <property type="entry name" value="ThiF_NAD_FAD-bd"/>
</dbReference>
<feature type="active site" description="Cysteine persulfide intermediate; for sulfurtransferase activity" evidence="13">
    <location>
        <position position="405"/>
    </location>
</feature>
<keyword evidence="7 13" id="KW-0547">Nucleotide-binding</keyword>
<accession>C4R124</accession>
<dbReference type="FunCoup" id="C4R124">
    <property type="interactions" value="861"/>
</dbReference>
<keyword evidence="8" id="KW-0833">Ubl conjugation pathway</keyword>
<dbReference type="InParanoid" id="C4R124"/>
<dbReference type="SMART" id="SM00450">
    <property type="entry name" value="RHOD"/>
    <property type="match status" value="1"/>
</dbReference>
<dbReference type="Pfam" id="PF00581">
    <property type="entry name" value="Rhodanese"/>
    <property type="match status" value="1"/>
</dbReference>
<keyword evidence="4 13" id="KW-0819">tRNA processing</keyword>
<keyword evidence="3 13" id="KW-0808">Transferase</keyword>
<keyword evidence="5" id="KW-0548">Nucleotidyltransferase</keyword>
<dbReference type="Gene3D" id="3.40.50.720">
    <property type="entry name" value="NAD(P)-binding Rossmann-like Domain"/>
    <property type="match status" value="1"/>
</dbReference>
<evidence type="ECO:0000256" key="2">
    <source>
        <dbReference type="ARBA" id="ARBA00022490"/>
    </source>
</evidence>
<feature type="binding site" evidence="13">
    <location>
        <begin position="186"/>
        <end position="187"/>
    </location>
    <ligand>
        <name>ATP</name>
        <dbReference type="ChEBI" id="CHEBI:30616"/>
    </ligand>
</feature>
<dbReference type="CDD" id="cd00757">
    <property type="entry name" value="ThiF_MoeB_HesA_family"/>
    <property type="match status" value="1"/>
</dbReference>